<evidence type="ECO:0000259" key="2">
    <source>
        <dbReference type="Pfam" id="PF20151"/>
    </source>
</evidence>
<name>A0A0D0BJ08_9AGAR</name>
<keyword evidence="1" id="KW-1133">Transmembrane helix</keyword>
<gene>
    <name evidence="3" type="ORF">GYMLUDRAFT_433203</name>
</gene>
<keyword evidence="1" id="KW-0472">Membrane</keyword>
<dbReference type="Proteomes" id="UP000053593">
    <property type="component" value="Unassembled WGS sequence"/>
</dbReference>
<accession>A0A0D0BJ08</accession>
<sequence length="202" mass="23234">MLCMSRIYFLPLPFHDFGLVCFRGRTLYVESNSEISGPYFLLLGSVKFHPENKNSQSQLNPGIVVSTSTLLIYDCCLTLDLECKLVWSYPFKWINVLYLVQRYLPLVDTVIMLNIGTFSPHQSQAYCHDVLDSSILCVNVCRATCRRNRETQGLSEVLLSLRIWAISRDRIRHLAYIISLCFILLWGGISAMGIIFWSRHNS</sequence>
<keyword evidence="4" id="KW-1185">Reference proteome</keyword>
<dbReference type="InterPro" id="IPR045340">
    <property type="entry name" value="DUF6533"/>
</dbReference>
<dbReference type="Pfam" id="PF20151">
    <property type="entry name" value="DUF6533"/>
    <property type="match status" value="1"/>
</dbReference>
<reference evidence="3 4" key="1">
    <citation type="submission" date="2014-04" db="EMBL/GenBank/DDBJ databases">
        <title>Evolutionary Origins and Diversification of the Mycorrhizal Mutualists.</title>
        <authorList>
            <consortium name="DOE Joint Genome Institute"/>
            <consortium name="Mycorrhizal Genomics Consortium"/>
            <person name="Kohler A."/>
            <person name="Kuo A."/>
            <person name="Nagy L.G."/>
            <person name="Floudas D."/>
            <person name="Copeland A."/>
            <person name="Barry K.W."/>
            <person name="Cichocki N."/>
            <person name="Veneault-Fourrey C."/>
            <person name="LaButti K."/>
            <person name="Lindquist E.A."/>
            <person name="Lipzen A."/>
            <person name="Lundell T."/>
            <person name="Morin E."/>
            <person name="Murat C."/>
            <person name="Riley R."/>
            <person name="Ohm R."/>
            <person name="Sun H."/>
            <person name="Tunlid A."/>
            <person name="Henrissat B."/>
            <person name="Grigoriev I.V."/>
            <person name="Hibbett D.S."/>
            <person name="Martin F."/>
        </authorList>
    </citation>
    <scope>NUCLEOTIDE SEQUENCE [LARGE SCALE GENOMIC DNA]</scope>
    <source>
        <strain evidence="3 4">FD-317 M1</strain>
    </source>
</reference>
<dbReference type="HOGENOM" id="CLU_1354748_0_0_1"/>
<feature type="domain" description="DUF6533" evidence="2">
    <location>
        <begin position="65"/>
        <end position="107"/>
    </location>
</feature>
<evidence type="ECO:0000313" key="4">
    <source>
        <dbReference type="Proteomes" id="UP000053593"/>
    </source>
</evidence>
<feature type="transmembrane region" description="Helical" evidence="1">
    <location>
        <begin position="174"/>
        <end position="197"/>
    </location>
</feature>
<organism evidence="3 4">
    <name type="scientific">Collybiopsis luxurians FD-317 M1</name>
    <dbReference type="NCBI Taxonomy" id="944289"/>
    <lineage>
        <taxon>Eukaryota</taxon>
        <taxon>Fungi</taxon>
        <taxon>Dikarya</taxon>
        <taxon>Basidiomycota</taxon>
        <taxon>Agaricomycotina</taxon>
        <taxon>Agaricomycetes</taxon>
        <taxon>Agaricomycetidae</taxon>
        <taxon>Agaricales</taxon>
        <taxon>Marasmiineae</taxon>
        <taxon>Omphalotaceae</taxon>
        <taxon>Collybiopsis</taxon>
        <taxon>Collybiopsis luxurians</taxon>
    </lineage>
</organism>
<keyword evidence="1" id="KW-0812">Transmembrane</keyword>
<dbReference type="AlphaFoldDB" id="A0A0D0BJ08"/>
<evidence type="ECO:0000313" key="3">
    <source>
        <dbReference type="EMBL" id="KIK64130.1"/>
    </source>
</evidence>
<evidence type="ECO:0000256" key="1">
    <source>
        <dbReference type="SAM" id="Phobius"/>
    </source>
</evidence>
<dbReference type="EMBL" id="KN834762">
    <property type="protein sequence ID" value="KIK64130.1"/>
    <property type="molecule type" value="Genomic_DNA"/>
</dbReference>
<dbReference type="OrthoDB" id="2958007at2759"/>
<protein>
    <recommendedName>
        <fullName evidence="2">DUF6533 domain-containing protein</fullName>
    </recommendedName>
</protein>
<proteinExistence type="predicted"/>